<dbReference type="RefSeq" id="WP_011812834.1">
    <property type="nucleotide sequence ID" value="NC_008789.1"/>
</dbReference>
<evidence type="ECO:0000256" key="1">
    <source>
        <dbReference type="SAM" id="MobiDB-lite"/>
    </source>
</evidence>
<proteinExistence type="predicted"/>
<feature type="compositionally biased region" description="Low complexity" evidence="1">
    <location>
        <begin position="25"/>
        <end position="60"/>
    </location>
</feature>
<dbReference type="OrthoDB" id="5787313at2"/>
<reference evidence="5" key="1">
    <citation type="submission" date="2006-12" db="EMBL/GenBank/DDBJ databases">
        <title>Complete sequence of Halorhodospira halophila SL1.</title>
        <authorList>
            <consortium name="US DOE Joint Genome Institute"/>
            <person name="Copeland A."/>
            <person name="Lucas S."/>
            <person name="Lapidus A."/>
            <person name="Barry K."/>
            <person name="Detter J.C."/>
            <person name="Glavina del Rio T."/>
            <person name="Hammon N."/>
            <person name="Israni S."/>
            <person name="Dalin E."/>
            <person name="Tice H."/>
            <person name="Pitluck S."/>
            <person name="Saunders E."/>
            <person name="Brettin T."/>
            <person name="Bruce D."/>
            <person name="Han C."/>
            <person name="Tapia R."/>
            <person name="Schmutz J."/>
            <person name="Larimer F."/>
            <person name="Land M."/>
            <person name="Hauser L."/>
            <person name="Kyrpides N."/>
            <person name="Mikhailova N."/>
            <person name="Hoff W."/>
            <person name="Richardson P."/>
        </authorList>
    </citation>
    <scope>NUCLEOTIDE SEQUENCE [LARGE SCALE GENOMIC DNA]</scope>
    <source>
        <strain evidence="5">DSM 244 / SL1</strain>
    </source>
</reference>
<feature type="region of interest" description="Disordered" evidence="1">
    <location>
        <begin position="25"/>
        <end position="78"/>
    </location>
</feature>
<gene>
    <name evidence="4" type="ordered locus">Hhal_0016</name>
</gene>
<dbReference type="EMBL" id="CP000544">
    <property type="protein sequence ID" value="ABM60811.1"/>
    <property type="molecule type" value="Genomic_DNA"/>
</dbReference>
<dbReference type="Proteomes" id="UP000000647">
    <property type="component" value="Chromosome"/>
</dbReference>
<reference evidence="4 5" key="2">
    <citation type="journal article" date="2013" name="Stand. Genomic Sci.">
        <title>Complete genome sequence of Halorhodospira halophila SL1.</title>
        <authorList>
            <person name="Challacombe J.F."/>
            <person name="Majid S."/>
            <person name="Deole R."/>
            <person name="Brettin T.S."/>
            <person name="Bruce D."/>
            <person name="Delano S.F."/>
            <person name="Detter J.C."/>
            <person name="Gleasner C.D."/>
            <person name="Han C.S."/>
            <person name="Misra M."/>
            <person name="Reitenga K.G."/>
            <person name="Mikhailova N."/>
            <person name="Woyke T."/>
            <person name="Pitluck S."/>
            <person name="Nolan M."/>
            <person name="Land M.L."/>
            <person name="Saunders E."/>
            <person name="Tapia R."/>
            <person name="Lapidus A."/>
            <person name="Ivanova N."/>
            <person name="Hoff W.D."/>
        </authorList>
    </citation>
    <scope>NUCLEOTIDE SEQUENCE [LARGE SCALE GENOMIC DNA]</scope>
    <source>
        <strain evidence="5">DSM 244 / SL1</strain>
    </source>
</reference>
<dbReference type="eggNOG" id="ENOG50339XK">
    <property type="taxonomic scope" value="Bacteria"/>
</dbReference>
<organism evidence="4 5">
    <name type="scientific">Halorhodospira halophila (strain DSM 244 / SL1)</name>
    <name type="common">Ectothiorhodospira halophila (strain DSM 244 / SL1)</name>
    <dbReference type="NCBI Taxonomy" id="349124"/>
    <lineage>
        <taxon>Bacteria</taxon>
        <taxon>Pseudomonadati</taxon>
        <taxon>Pseudomonadota</taxon>
        <taxon>Gammaproteobacteria</taxon>
        <taxon>Chromatiales</taxon>
        <taxon>Ectothiorhodospiraceae</taxon>
        <taxon>Halorhodospira</taxon>
    </lineage>
</organism>
<feature type="chain" id="PRO_5002640839" description="DUF4168 domain-containing protein" evidence="2">
    <location>
        <begin position="27"/>
        <end position="164"/>
    </location>
</feature>
<evidence type="ECO:0000256" key="2">
    <source>
        <dbReference type="SAM" id="SignalP"/>
    </source>
</evidence>
<dbReference type="KEGG" id="hha:Hhal_0016"/>
<dbReference type="HOGENOM" id="CLU_1616709_0_0_6"/>
<dbReference type="AlphaFoldDB" id="A1WSZ9"/>
<feature type="region of interest" description="Disordered" evidence="1">
    <location>
        <begin position="142"/>
        <end position="164"/>
    </location>
</feature>
<dbReference type="Pfam" id="PF13767">
    <property type="entry name" value="DUF4168"/>
    <property type="match status" value="1"/>
</dbReference>
<name>A1WSZ9_HALHL</name>
<feature type="compositionally biased region" description="Basic and acidic residues" evidence="1">
    <location>
        <begin position="148"/>
        <end position="164"/>
    </location>
</feature>
<sequence>MKNQQWIKLPATAAALALVFSVSAQAQQDPGMGQQDPGMGQQDPGMEQQDPGMGQQDPGMEQQDPGMAQPEPDQATFSSDQIERFVDAYLDIIDIQEEYTSEIEGTDGAEDARELQEQANDEMVAAIEDNGLSVPEYSEIANAMDMDPELRDQVSSKIHEREEG</sequence>
<evidence type="ECO:0000259" key="3">
    <source>
        <dbReference type="Pfam" id="PF13767"/>
    </source>
</evidence>
<feature type="signal peptide" evidence="2">
    <location>
        <begin position="1"/>
        <end position="26"/>
    </location>
</feature>
<dbReference type="InterPro" id="IPR025433">
    <property type="entry name" value="DUF4168"/>
</dbReference>
<keyword evidence="5" id="KW-1185">Reference proteome</keyword>
<keyword evidence="2" id="KW-0732">Signal</keyword>
<dbReference type="STRING" id="349124.Hhal_0016"/>
<evidence type="ECO:0000313" key="4">
    <source>
        <dbReference type="EMBL" id="ABM60811.1"/>
    </source>
</evidence>
<feature type="domain" description="DUF4168" evidence="3">
    <location>
        <begin position="78"/>
        <end position="154"/>
    </location>
</feature>
<evidence type="ECO:0000313" key="5">
    <source>
        <dbReference type="Proteomes" id="UP000000647"/>
    </source>
</evidence>
<protein>
    <recommendedName>
        <fullName evidence="3">DUF4168 domain-containing protein</fullName>
    </recommendedName>
</protein>
<accession>A1WSZ9</accession>